<dbReference type="InterPro" id="IPR051717">
    <property type="entry name" value="MFS_MFSD6"/>
</dbReference>
<dbReference type="AlphaFoldDB" id="A0A6F9DKY5"/>
<feature type="transmembrane region" description="Helical" evidence="6">
    <location>
        <begin position="399"/>
        <end position="421"/>
    </location>
</feature>
<evidence type="ECO:0000256" key="1">
    <source>
        <dbReference type="ARBA" id="ARBA00004141"/>
    </source>
</evidence>
<dbReference type="PANTHER" id="PTHR16172">
    <property type="entry name" value="MAJOR FACILITATOR SUPERFAMILY DOMAIN-CONTAINING PROTEIN 6-LIKE"/>
    <property type="match status" value="1"/>
</dbReference>
<evidence type="ECO:0000256" key="5">
    <source>
        <dbReference type="ARBA" id="ARBA00023136"/>
    </source>
</evidence>
<dbReference type="PROSITE" id="PS51257">
    <property type="entry name" value="PROKAR_LIPOPROTEIN"/>
    <property type="match status" value="1"/>
</dbReference>
<organism evidence="8">
    <name type="scientific">Phallusia mammillata</name>
    <dbReference type="NCBI Taxonomy" id="59560"/>
    <lineage>
        <taxon>Eukaryota</taxon>
        <taxon>Metazoa</taxon>
        <taxon>Chordata</taxon>
        <taxon>Tunicata</taxon>
        <taxon>Ascidiacea</taxon>
        <taxon>Phlebobranchia</taxon>
        <taxon>Ascidiidae</taxon>
        <taxon>Phallusia</taxon>
    </lineage>
</organism>
<dbReference type="SUPFAM" id="SSF103473">
    <property type="entry name" value="MFS general substrate transporter"/>
    <property type="match status" value="1"/>
</dbReference>
<dbReference type="Pfam" id="PF12832">
    <property type="entry name" value="MFS_1_like"/>
    <property type="match status" value="1"/>
</dbReference>
<evidence type="ECO:0000259" key="7">
    <source>
        <dbReference type="PROSITE" id="PS50850"/>
    </source>
</evidence>
<dbReference type="PANTHER" id="PTHR16172:SF2">
    <property type="entry name" value="MAJOR FACILITATOR SUPERFAMILY DOMAIN-CONTAINING PROTEIN 6"/>
    <property type="match status" value="1"/>
</dbReference>
<keyword evidence="3 6" id="KW-0812">Transmembrane</keyword>
<feature type="transmembrane region" description="Helical" evidence="6">
    <location>
        <begin position="72"/>
        <end position="91"/>
    </location>
</feature>
<dbReference type="InterPro" id="IPR036259">
    <property type="entry name" value="MFS_trans_sf"/>
</dbReference>
<dbReference type="PROSITE" id="PS50850">
    <property type="entry name" value="MFS"/>
    <property type="match status" value="1"/>
</dbReference>
<dbReference type="Gene3D" id="1.20.1250.20">
    <property type="entry name" value="MFS general substrate transporter like domains"/>
    <property type="match status" value="3"/>
</dbReference>
<name>A0A6F9DKY5_9ASCI</name>
<feature type="transmembrane region" description="Helical" evidence="6">
    <location>
        <begin position="368"/>
        <end position="387"/>
    </location>
</feature>
<proteinExistence type="evidence at transcript level"/>
<feature type="transmembrane region" description="Helical" evidence="6">
    <location>
        <begin position="433"/>
        <end position="451"/>
    </location>
</feature>
<accession>A0A6F9DKY5</accession>
<sequence length="512" mass="55576">MKLEKDLIPVKLINFVFQAGMACFVPYKALFQKQLGLSPAQNGIIQSIEKALTLVAPPVIGGIADKFSRHKFTLNACILASVAFTLPMYFVPSIKESSQALACCFQKPHLCYTTEQNFSLNCNYKNLSQDISNCSNSMNQDDMYTCKFTPGNSSQETATMNCTDNSTMFCEQKEVKSLLDIYGKTFGIMLGLTIFYAAAFSPIQPLIDATVMNMLGDGRMHKYGNQRLWGSIGFGIVAFAMGFLADVITPSTEQNDKNYLACFIGAAVFGILATFVSHWLKVPALKKPSMLKGAKQLLTNAQILLFLLVILTSGMLLGVKYAFVFWYAESLPGSSQSILGLSILLGSATEIPAFFVSGKVSNVIGDDLILYFGLLVASLRCFLYTVLTSAWQLLLVESLHGLSFAFPMAAMCSKSAALAPAGMTATLIGLTQGVYWGLGNMLGALFGGFIFESLGAVMMFRIFAAIGGFVSVMFTTIYVIRSLCSGSKPDEEKKVETNIDEAIPLAKTQANV</sequence>
<evidence type="ECO:0000256" key="3">
    <source>
        <dbReference type="ARBA" id="ARBA00022692"/>
    </source>
</evidence>
<feature type="transmembrane region" description="Helical" evidence="6">
    <location>
        <begin position="457"/>
        <end position="480"/>
    </location>
</feature>
<gene>
    <name evidence="8" type="primary">Mfsd6l</name>
</gene>
<feature type="transmembrane region" description="Helical" evidence="6">
    <location>
        <begin position="228"/>
        <end position="248"/>
    </location>
</feature>
<evidence type="ECO:0000256" key="6">
    <source>
        <dbReference type="SAM" id="Phobius"/>
    </source>
</evidence>
<keyword evidence="4 6" id="KW-1133">Transmembrane helix</keyword>
<feature type="transmembrane region" description="Helical" evidence="6">
    <location>
        <begin position="303"/>
        <end position="326"/>
    </location>
</feature>
<evidence type="ECO:0000256" key="4">
    <source>
        <dbReference type="ARBA" id="ARBA00022989"/>
    </source>
</evidence>
<dbReference type="InterPro" id="IPR024989">
    <property type="entry name" value="MFS_assoc_dom"/>
</dbReference>
<comment type="similarity">
    <text evidence="2">Belongs to the major facilitator superfamily. MFSD6 family.</text>
</comment>
<protein>
    <submittedName>
        <fullName evidence="8">Major facilitator superfamily domain-containing protein 6-like</fullName>
    </submittedName>
</protein>
<comment type="subcellular location">
    <subcellularLocation>
        <location evidence="1">Membrane</location>
        <topology evidence="1">Multi-pass membrane protein</topology>
    </subcellularLocation>
</comment>
<evidence type="ECO:0000256" key="2">
    <source>
        <dbReference type="ARBA" id="ARBA00005241"/>
    </source>
</evidence>
<dbReference type="GO" id="GO:0022857">
    <property type="term" value="F:transmembrane transporter activity"/>
    <property type="evidence" value="ECO:0007669"/>
    <property type="project" value="InterPro"/>
</dbReference>
<dbReference type="InterPro" id="IPR020846">
    <property type="entry name" value="MFS_dom"/>
</dbReference>
<reference evidence="8" key="1">
    <citation type="submission" date="2020-04" db="EMBL/GenBank/DDBJ databases">
        <authorList>
            <person name="Neveu A P."/>
        </authorList>
    </citation>
    <scope>NUCLEOTIDE SEQUENCE</scope>
    <source>
        <tissue evidence="8">Whole embryo</tissue>
    </source>
</reference>
<feature type="transmembrane region" description="Helical" evidence="6">
    <location>
        <begin position="186"/>
        <end position="207"/>
    </location>
</feature>
<dbReference type="EMBL" id="LR787937">
    <property type="protein sequence ID" value="CAB3263799.1"/>
    <property type="molecule type" value="mRNA"/>
</dbReference>
<feature type="transmembrane region" description="Helical" evidence="6">
    <location>
        <begin position="260"/>
        <end position="282"/>
    </location>
</feature>
<keyword evidence="5 6" id="KW-0472">Membrane</keyword>
<feature type="transmembrane region" description="Helical" evidence="6">
    <location>
        <begin position="338"/>
        <end position="356"/>
    </location>
</feature>
<feature type="domain" description="Major facilitator superfamily (MFS) profile" evidence="7">
    <location>
        <begin position="302"/>
        <end position="512"/>
    </location>
</feature>
<dbReference type="GO" id="GO:0005886">
    <property type="term" value="C:plasma membrane"/>
    <property type="evidence" value="ECO:0007669"/>
    <property type="project" value="TreeGrafter"/>
</dbReference>
<dbReference type="CDD" id="cd17335">
    <property type="entry name" value="MFS_MFSD6"/>
    <property type="match status" value="1"/>
</dbReference>
<evidence type="ECO:0000313" key="8">
    <source>
        <dbReference type="EMBL" id="CAB3263799.1"/>
    </source>
</evidence>